<sequence length="541" mass="60706">MPLRRSTSDSNPRRQQQPDSHAPLPPPQPSSVWFQPTPPSSGGQGEFDLGTRELEMSSGHHIQDPSMYRDLHAAASARKLLRSIEKIAGKRGDIDKAQRDLHIGRQTLSNVTERLVSAVAQLSRLPEVQEVNAIFEEFRRAMDALREQEEASWGQRNQLSSLEFGLRDQEQALVEVAAHLTDVGKARLENSDADAQSDYAVPATASDTPSILTRYFDRKGDIHLHKERLQRLEERTEKERLQRNYLQDQERRDELTGSDDEFEDDYQRQRLVYLTAIHAAERDSEELAAQCKARDLDTSGVKPPHSGHSISAGTPATSTDTQSIALADDDYNTPIPAVTAPWPGSTLDWLDTVGSESGAPSWDQSSTRPISRASSDAGSFDVSHDQGRLLSESEERRARSSESSNHGPSASDLRSIPSDATQVHEAVVPVRTPDIQESVQTLEPYMFSRHEFEQLGIISPDDVPKNRRTIDFDITSAGIGSFIIRLRYEGQCRGLLNLDVKLDDLLAMQREQQEHLDMGYVQLRVTELLQLLDDKFNWKEE</sequence>
<feature type="region of interest" description="Disordered" evidence="1">
    <location>
        <begin position="296"/>
        <end position="318"/>
    </location>
</feature>
<feature type="region of interest" description="Disordered" evidence="1">
    <location>
        <begin position="1"/>
        <end position="48"/>
    </location>
</feature>
<feature type="compositionally biased region" description="Basic and acidic residues" evidence="1">
    <location>
        <begin position="239"/>
        <end position="255"/>
    </location>
</feature>
<feature type="region of interest" description="Disordered" evidence="1">
    <location>
        <begin position="349"/>
        <end position="418"/>
    </location>
</feature>
<reference evidence="2" key="1">
    <citation type="submission" date="2023-08" db="EMBL/GenBank/DDBJ databases">
        <title>Black Yeasts Isolated from many extreme environments.</title>
        <authorList>
            <person name="Coleine C."/>
            <person name="Stajich J.E."/>
            <person name="Selbmann L."/>
        </authorList>
    </citation>
    <scope>NUCLEOTIDE SEQUENCE</scope>
    <source>
        <strain evidence="2">CCFEE 5810</strain>
    </source>
</reference>
<dbReference type="AlphaFoldDB" id="A0AAN7ZMJ7"/>
<evidence type="ECO:0000313" key="2">
    <source>
        <dbReference type="EMBL" id="KAK5696196.1"/>
    </source>
</evidence>
<evidence type="ECO:0000256" key="1">
    <source>
        <dbReference type="SAM" id="MobiDB-lite"/>
    </source>
</evidence>
<accession>A0AAN7ZMJ7</accession>
<gene>
    <name evidence="2" type="primary">gap1_2</name>
    <name evidence="2" type="ORF">LTR97_008616</name>
</gene>
<feature type="compositionally biased region" description="Polar residues" evidence="1">
    <location>
        <begin position="8"/>
        <end position="19"/>
    </location>
</feature>
<dbReference type="EMBL" id="JAVRQU010000013">
    <property type="protein sequence ID" value="KAK5696196.1"/>
    <property type="molecule type" value="Genomic_DNA"/>
</dbReference>
<proteinExistence type="predicted"/>
<organism evidence="2 3">
    <name type="scientific">Elasticomyces elasticus</name>
    <dbReference type="NCBI Taxonomy" id="574655"/>
    <lineage>
        <taxon>Eukaryota</taxon>
        <taxon>Fungi</taxon>
        <taxon>Dikarya</taxon>
        <taxon>Ascomycota</taxon>
        <taxon>Pezizomycotina</taxon>
        <taxon>Dothideomycetes</taxon>
        <taxon>Dothideomycetidae</taxon>
        <taxon>Mycosphaerellales</taxon>
        <taxon>Teratosphaeriaceae</taxon>
        <taxon>Elasticomyces</taxon>
    </lineage>
</organism>
<evidence type="ECO:0000313" key="3">
    <source>
        <dbReference type="Proteomes" id="UP001310594"/>
    </source>
</evidence>
<feature type="compositionally biased region" description="Basic and acidic residues" evidence="1">
    <location>
        <begin position="382"/>
        <end position="400"/>
    </location>
</feature>
<feature type="region of interest" description="Disordered" evidence="1">
    <location>
        <begin position="239"/>
        <end position="262"/>
    </location>
</feature>
<dbReference type="Proteomes" id="UP001310594">
    <property type="component" value="Unassembled WGS sequence"/>
</dbReference>
<protein>
    <submittedName>
        <fullName evidence="2">RasGAP protein</fullName>
    </submittedName>
</protein>
<name>A0AAN7ZMJ7_9PEZI</name>
<feature type="compositionally biased region" description="Polar residues" evidence="1">
    <location>
        <begin position="362"/>
        <end position="377"/>
    </location>
</feature>
<feature type="compositionally biased region" description="Polar residues" evidence="1">
    <location>
        <begin position="308"/>
        <end position="318"/>
    </location>
</feature>
<comment type="caution">
    <text evidence="2">The sequence shown here is derived from an EMBL/GenBank/DDBJ whole genome shotgun (WGS) entry which is preliminary data.</text>
</comment>
<dbReference type="SUPFAM" id="SSF143885">
    <property type="entry name" value="RGC domain-like"/>
    <property type="match status" value="1"/>
</dbReference>